<keyword evidence="1" id="KW-0677">Repeat</keyword>
<dbReference type="InterPro" id="IPR022045">
    <property type="entry name" value="TcdB_toxin_mid/N"/>
</dbReference>
<dbReference type="NCBIfam" id="TIGR03696">
    <property type="entry name" value="Rhs_assc_core"/>
    <property type="match status" value="1"/>
</dbReference>
<sequence length="2083" mass="224208">MRECAYRSANAKDCKPGTQFAWDAGAASYQLRADARVNAIADEPFSDMDGDFSTSVRFQAVGDFNGDGSRELLWKGPSGGQTPVPEQRLVSLRPDRSVAWSLTIPAEQVGSYGGQHTDFTGRADFDLDGRADLITLPKPAPDSSTRKIVLQHWHGAQSAASFASAFTVSRDTGIVVDDLRSIVFTGDMNGDGRPDIVTERYTPDGGAACAARVVVYLNLPGALPSSPPTFASQPHLCLSGAPNPNAGFFVESVAKVADISGDGLPDVWIDQKSNSPLGLTRVLVPAWTRTNATIWSSSWSSQSAGTFFAGGRTEQEVQKSLFSLWLDANGDGLEDWAYARVSAGKGEWALRLNTGKGFGTVVSLGPITALHRLGIETCGTIFGSQHCNDVWQPWRAGLIRVMDTDGDGRDEILVPRAFAARVCTLHQPEQNEDECPNAVPPPDDGASLLAPQPSVGPDDSCHLFYYCPEDPSGATVTPAQLTLKFDGNSDGVPESNTALSESRPIYGRAADAWDRSSYLTAAIAFVDAGPNAMTLRRTDLPIVVNGNSGWSADDVYGDGLVDAPLKVACFDDIARRCAVPWKDANNITLPSAHYPLSLPNGLPLFTRKALLNENTGPGGQLASDGKTPTTPDILVGVVDGLGVTTTWEYYPLASSAGRSSNQTPLYKPASSGGPAYFDSAHINFTSTMPVVSTMTSSNGVGGTRVWRYGYEAAVYHQQGRGFQGFRTVIEEDVTAAVRVRTSFEQRFPLAGRPTRRRTEFILPSNADAPIEQVDYTWRCNRADRSDTAACSAFVPGAGAFPYLDRTVTHTYDPTVAQTGAVPVGTSVHVETNASGTVGSSCTVAWDNTASGFDAYGNLLGSVLEVWDKGPADQLLLSKHCRTTNTSFVVNASPNVWWVDQQDRSHTRSHSVHGAAHALPAGAVNTVRNVYTDRTWNPDRTVKSLRVSEEETPTYTSAAPVTLTTYGYNGDGLPTSEMVHANNRTANGTFEQQLLRRTYTTYSADGYFPFTVSRYVTGNTLHTTTTTTRARDGQPDLVIDPNGLRTKMQYDAFGTPVSTQYRNAADTAHRVPERRSAVAACAGCAPFGKYKITTVQDGAPKTVSTFDQLGRVVREESQLLDGTMARTDTEYDELGRTIATTAPYRAGEQPQTTYTADFDLAGRPGAVLQPRNLVDKDGRNFGDLRTTFAYSGRRVTRTACGTQAAGNVPAPCRSTSQTSDALGRVLQSTDAAGQTTRTWFDGAGNTIALQGVDGVTTTARYDGFGHRIRVDDPDQGTWTFIYNGVGDLRHQQDARGIATTFDVDWFGRTTARKTQSHAAPTGLADASLDTVADVYYWDPANARGQPGGHLRTVNGVTERQQLLTYDADSRPTEQATAQYIGPGSYRDYRHRSLYDANYGRLKAEAWPNNAARRLLYAASGHVLEERNPIDNTPYRKITAVDARGQTLTETLGALTATRTYAPSTGQMLSFAYTSGTTLRRTHSYRYDLFANLSRRVLDNGVTGITATTETFSNDVLDRLTQSQRSGGATGTVTYAYSPNGNLRTKSDYSLGNGYAYGAVGKNAGGNAGPHAVRQVQRSAEGGNGTVNFSYDNNGNLTAVTDPSLPFGALYDHRNLPTYIQRGAATSRLFYGADDQRARQTGSDGTHIYLPGFEDVIAAGGTAPVESRAYLGDYAVVSRSANPDTLDYLLTDRLGSVDAIASPAGVLTEKRAYDAFGAPRNGTTWANLSPKRLQSLATTQKGYTAHEHLNSVELIHMNGRAYDYKVGRFLSVDPLITFPLNSQSLNPYSYVMNNPLSWTDPSGFSPCGIMVCPILPKRRFWIDEIREKYAFSIRPNGGGSMTGAGTGVATRTTATVEILALSNGASDQGMLGAVRDDNAKKGTSELGAAPSRSVGVIAGEASGATSAGVPKAMGSSLAEQGFDDVRGDSILTSRAIRRRMNVSESFGVRKMSIALTLSVDDSIDSAAAKDWVRVANSGWNFTINGDDGITRVFELDLTIAKRRGNLRLHPCTAVRCPTNRGAAQVGGPAIYYHSGGRVDTPVHEMGHVFGFEFNRANGMGSIMSGDRERSVIQSDFDLLWDAYSK</sequence>
<dbReference type="InterPro" id="IPR028994">
    <property type="entry name" value="Integrin_alpha_N"/>
</dbReference>
<organism evidence="5 6">
    <name type="scientific">Chiayiivirga flava</name>
    <dbReference type="NCBI Taxonomy" id="659595"/>
    <lineage>
        <taxon>Bacteria</taxon>
        <taxon>Pseudomonadati</taxon>
        <taxon>Pseudomonadota</taxon>
        <taxon>Gammaproteobacteria</taxon>
        <taxon>Lysobacterales</taxon>
        <taxon>Lysobacteraceae</taxon>
        <taxon>Chiayiivirga</taxon>
    </lineage>
</organism>
<evidence type="ECO:0000256" key="2">
    <source>
        <dbReference type="SAM" id="MobiDB-lite"/>
    </source>
</evidence>
<dbReference type="InterPro" id="IPR050708">
    <property type="entry name" value="T6SS_VgrG/RHS"/>
</dbReference>
<feature type="region of interest" description="Disordered" evidence="2">
    <location>
        <begin position="429"/>
        <end position="452"/>
    </location>
</feature>
<dbReference type="PANTHER" id="PTHR32305">
    <property type="match status" value="1"/>
</dbReference>
<dbReference type="Pfam" id="PF12256">
    <property type="entry name" value="TcdB_toxin_midN"/>
    <property type="match status" value="1"/>
</dbReference>
<comment type="caution">
    <text evidence="5">The sequence shown here is derived from an EMBL/GenBank/DDBJ whole genome shotgun (WGS) entry which is preliminary data.</text>
</comment>
<dbReference type="Gene3D" id="2.130.10.130">
    <property type="entry name" value="Integrin alpha, N-terminal"/>
    <property type="match status" value="1"/>
</dbReference>
<dbReference type="SUPFAM" id="SSF69318">
    <property type="entry name" value="Integrin alpha N-terminal domain"/>
    <property type="match status" value="1"/>
</dbReference>
<dbReference type="Pfam" id="PF25023">
    <property type="entry name" value="TEN_YD-shell"/>
    <property type="match status" value="1"/>
</dbReference>
<feature type="domain" description="Teneurin-like YD-shell" evidence="4">
    <location>
        <begin position="1462"/>
        <end position="1793"/>
    </location>
</feature>
<feature type="domain" description="Insecticide toxin TcdB middle/N-terminal" evidence="3">
    <location>
        <begin position="633"/>
        <end position="733"/>
    </location>
</feature>
<dbReference type="InterPro" id="IPR056823">
    <property type="entry name" value="TEN-like_YD-shell"/>
</dbReference>
<dbReference type="RefSeq" id="WP_183962047.1">
    <property type="nucleotide sequence ID" value="NZ_JACHHP010000006.1"/>
</dbReference>
<reference evidence="5 6" key="1">
    <citation type="submission" date="2020-08" db="EMBL/GenBank/DDBJ databases">
        <title>Genomic Encyclopedia of Type Strains, Phase IV (KMG-IV): sequencing the most valuable type-strain genomes for metagenomic binning, comparative biology and taxonomic classification.</title>
        <authorList>
            <person name="Goeker M."/>
        </authorList>
    </citation>
    <scope>NUCLEOTIDE SEQUENCE [LARGE SCALE GENOMIC DNA]</scope>
    <source>
        <strain evidence="5 6">DSM 24163</strain>
    </source>
</reference>
<evidence type="ECO:0000259" key="3">
    <source>
        <dbReference type="Pfam" id="PF12256"/>
    </source>
</evidence>
<proteinExistence type="predicted"/>
<dbReference type="EMBL" id="JACHHP010000006">
    <property type="protein sequence ID" value="MBB5209517.1"/>
    <property type="molecule type" value="Genomic_DNA"/>
</dbReference>
<evidence type="ECO:0000259" key="4">
    <source>
        <dbReference type="Pfam" id="PF25023"/>
    </source>
</evidence>
<dbReference type="PANTHER" id="PTHR32305:SF15">
    <property type="entry name" value="PROTEIN RHSA-RELATED"/>
    <property type="match status" value="1"/>
</dbReference>
<dbReference type="NCBIfam" id="TIGR01643">
    <property type="entry name" value="YD_repeat_2x"/>
    <property type="match status" value="1"/>
</dbReference>
<keyword evidence="6" id="KW-1185">Reference proteome</keyword>
<accession>A0A7W8D8E0</accession>
<evidence type="ECO:0000256" key="1">
    <source>
        <dbReference type="ARBA" id="ARBA00022737"/>
    </source>
</evidence>
<dbReference type="Proteomes" id="UP000521199">
    <property type="component" value="Unassembled WGS sequence"/>
</dbReference>
<evidence type="ECO:0000313" key="5">
    <source>
        <dbReference type="EMBL" id="MBB5209517.1"/>
    </source>
</evidence>
<protein>
    <submittedName>
        <fullName evidence="5">RHS repeat-associated protein</fullName>
    </submittedName>
</protein>
<dbReference type="InterPro" id="IPR022385">
    <property type="entry name" value="Rhs_assc_core"/>
</dbReference>
<evidence type="ECO:0000313" key="6">
    <source>
        <dbReference type="Proteomes" id="UP000521199"/>
    </source>
</evidence>
<dbReference type="InterPro" id="IPR006530">
    <property type="entry name" value="YD"/>
</dbReference>
<gene>
    <name evidence="5" type="ORF">HNQ52_003086</name>
</gene>
<dbReference type="Gene3D" id="2.180.10.10">
    <property type="entry name" value="RHS repeat-associated core"/>
    <property type="match status" value="2"/>
</dbReference>
<name>A0A7W8D8E0_9GAMM</name>